<evidence type="ECO:0000313" key="4">
    <source>
        <dbReference type="Proteomes" id="UP000523795"/>
    </source>
</evidence>
<accession>A0ABX1JSE4</accession>
<feature type="transmembrane region" description="Helical" evidence="2">
    <location>
        <begin position="117"/>
        <end position="144"/>
    </location>
</feature>
<evidence type="ECO:0000313" key="3">
    <source>
        <dbReference type="EMBL" id="NKX50687.1"/>
    </source>
</evidence>
<dbReference type="EMBL" id="JAAZSR010000116">
    <property type="protein sequence ID" value="NKX50687.1"/>
    <property type="molecule type" value="Genomic_DNA"/>
</dbReference>
<gene>
    <name evidence="3" type="ORF">HER39_08925</name>
</gene>
<organism evidence="3 4">
    <name type="scientific">Arthrobacter deserti</name>
    <dbReference type="NCBI Taxonomy" id="1742687"/>
    <lineage>
        <taxon>Bacteria</taxon>
        <taxon>Bacillati</taxon>
        <taxon>Actinomycetota</taxon>
        <taxon>Actinomycetes</taxon>
        <taxon>Micrococcales</taxon>
        <taxon>Micrococcaceae</taxon>
        <taxon>Arthrobacter</taxon>
    </lineage>
</organism>
<keyword evidence="2" id="KW-0472">Membrane</keyword>
<keyword evidence="4" id="KW-1185">Reference proteome</keyword>
<comment type="caution">
    <text evidence="3">The sequence shown here is derived from an EMBL/GenBank/DDBJ whole genome shotgun (WGS) entry which is preliminary data.</text>
</comment>
<keyword evidence="2" id="KW-1133">Transmembrane helix</keyword>
<keyword evidence="2" id="KW-0812">Transmembrane</keyword>
<feature type="compositionally biased region" description="Low complexity" evidence="1">
    <location>
        <begin position="1"/>
        <end position="10"/>
    </location>
</feature>
<evidence type="ECO:0000256" key="2">
    <source>
        <dbReference type="SAM" id="Phobius"/>
    </source>
</evidence>
<feature type="compositionally biased region" description="Pro residues" evidence="1">
    <location>
        <begin position="41"/>
        <end position="56"/>
    </location>
</feature>
<name>A0ABX1JSE4_9MICC</name>
<dbReference type="InterPro" id="IPR038468">
    <property type="entry name" value="MmpS_C"/>
</dbReference>
<feature type="transmembrane region" description="Helical" evidence="2">
    <location>
        <begin position="93"/>
        <end position="110"/>
    </location>
</feature>
<evidence type="ECO:0008006" key="5">
    <source>
        <dbReference type="Google" id="ProtNLM"/>
    </source>
</evidence>
<dbReference type="Gene3D" id="2.60.40.2880">
    <property type="entry name" value="MmpS1-5, C-terminal soluble domain"/>
    <property type="match status" value="1"/>
</dbReference>
<sequence length="236" mass="24305">MSDQMPRPGGAEAGGPEGRTPEGDPTGGAPTPSRPEAPHGAYPPPQGGYPVPPGYAPPEYGYPPRPKSGLALTALALGIAAVVFAMIPVVGVLSLIIGLLALVFGIVALVQRQKKSLAVAGMVLGVLGVLIAGAVTAFLAFFVARTVGDHTVRYRVTTDQPATVTYFNGRETVDRQVEGSWEDEFSYNGLPIGAVTVDVPGGRATCEVILDGQPISSNEGNGRVECVSADLGDQGR</sequence>
<evidence type="ECO:0000256" key="1">
    <source>
        <dbReference type="SAM" id="MobiDB-lite"/>
    </source>
</evidence>
<proteinExistence type="predicted"/>
<feature type="transmembrane region" description="Helical" evidence="2">
    <location>
        <begin position="69"/>
        <end position="87"/>
    </location>
</feature>
<protein>
    <recommendedName>
        <fullName evidence="5">DUF4190 domain-containing protein</fullName>
    </recommendedName>
</protein>
<feature type="region of interest" description="Disordered" evidence="1">
    <location>
        <begin position="1"/>
        <end position="56"/>
    </location>
</feature>
<reference evidence="3 4" key="1">
    <citation type="submission" date="2020-04" db="EMBL/GenBank/DDBJ databases">
        <authorList>
            <person name="Liu S."/>
        </authorList>
    </citation>
    <scope>NUCLEOTIDE SEQUENCE [LARGE SCALE GENOMIC DNA]</scope>
    <source>
        <strain evidence="3 4">CGMCC 1.15091</strain>
    </source>
</reference>
<dbReference type="Proteomes" id="UP000523795">
    <property type="component" value="Unassembled WGS sequence"/>
</dbReference>